<name>A0A1G8UF90_9EURY</name>
<dbReference type="Pfam" id="PF26602">
    <property type="entry name" value="HVO_2718_N"/>
    <property type="match status" value="1"/>
</dbReference>
<organism evidence="4 5">
    <name type="scientific">Natronorubrum texcoconense</name>
    <dbReference type="NCBI Taxonomy" id="1095776"/>
    <lineage>
        <taxon>Archaea</taxon>
        <taxon>Methanobacteriati</taxon>
        <taxon>Methanobacteriota</taxon>
        <taxon>Stenosarchaea group</taxon>
        <taxon>Halobacteria</taxon>
        <taxon>Halobacteriales</taxon>
        <taxon>Natrialbaceae</taxon>
        <taxon>Natronorubrum</taxon>
    </lineage>
</organism>
<dbReference type="EMBL" id="FNFE01000001">
    <property type="protein sequence ID" value="SDJ52399.1"/>
    <property type="molecule type" value="Genomic_DNA"/>
</dbReference>
<keyword evidence="5" id="KW-1185">Reference proteome</keyword>
<dbReference type="InterPro" id="IPR058562">
    <property type="entry name" value="MJ0586_N"/>
</dbReference>
<dbReference type="AlphaFoldDB" id="A0A1G8UF90"/>
<dbReference type="InterPro" id="IPR010982">
    <property type="entry name" value="Lambda_DNA-bd_dom_sf"/>
</dbReference>
<dbReference type="CDD" id="cd00093">
    <property type="entry name" value="HTH_XRE"/>
    <property type="match status" value="1"/>
</dbReference>
<protein>
    <submittedName>
        <fullName evidence="4">Ribosome-binding protein aMBF1, putative translation factor, contains Zn-ribbon and HTH domains</fullName>
    </submittedName>
</protein>
<feature type="domain" description="Transcription regulator HVO-2718-like helix-turn-helix" evidence="2">
    <location>
        <begin position="114"/>
        <end position="185"/>
    </location>
</feature>
<proteinExistence type="predicted"/>
<feature type="region of interest" description="Disordered" evidence="1">
    <location>
        <begin position="1"/>
        <end position="26"/>
    </location>
</feature>
<dbReference type="SUPFAM" id="SSF47413">
    <property type="entry name" value="lambda repressor-like DNA-binding domains"/>
    <property type="match status" value="1"/>
</dbReference>
<evidence type="ECO:0000259" key="3">
    <source>
        <dbReference type="Pfam" id="PF26602"/>
    </source>
</evidence>
<feature type="domain" description="MJ0586 N-terminal zinc binding" evidence="3">
    <location>
        <begin position="24"/>
        <end position="57"/>
    </location>
</feature>
<evidence type="ECO:0000259" key="2">
    <source>
        <dbReference type="Pfam" id="PF24250"/>
    </source>
</evidence>
<dbReference type="STRING" id="1095776.SAMN04515672_0862"/>
<dbReference type="InterPro" id="IPR001387">
    <property type="entry name" value="Cro/C1-type_HTH"/>
</dbReference>
<feature type="region of interest" description="Disordered" evidence="1">
    <location>
        <begin position="48"/>
        <end position="118"/>
    </location>
</feature>
<feature type="compositionally biased region" description="Basic and acidic residues" evidence="1">
    <location>
        <begin position="102"/>
        <end position="111"/>
    </location>
</feature>
<dbReference type="InterPro" id="IPR057937">
    <property type="entry name" value="HVO_2718-like_HTH"/>
</dbReference>
<reference evidence="5" key="1">
    <citation type="submission" date="2016-10" db="EMBL/GenBank/DDBJ databases">
        <authorList>
            <person name="Varghese N."/>
            <person name="Submissions S."/>
        </authorList>
    </citation>
    <scope>NUCLEOTIDE SEQUENCE [LARGE SCALE GENOMIC DNA]</scope>
    <source>
        <strain evidence="5">B4,CECT 8067,JCM 17497</strain>
    </source>
</reference>
<dbReference type="Pfam" id="PF24250">
    <property type="entry name" value="HVO_2718"/>
    <property type="match status" value="1"/>
</dbReference>
<evidence type="ECO:0000313" key="4">
    <source>
        <dbReference type="EMBL" id="SDJ52399.1"/>
    </source>
</evidence>
<evidence type="ECO:0000313" key="5">
    <source>
        <dbReference type="Proteomes" id="UP000198882"/>
    </source>
</evidence>
<gene>
    <name evidence="4" type="ORF">SAMN04515672_0862</name>
</gene>
<dbReference type="GO" id="GO:0003677">
    <property type="term" value="F:DNA binding"/>
    <property type="evidence" value="ECO:0007669"/>
    <property type="project" value="InterPro"/>
</dbReference>
<evidence type="ECO:0000256" key="1">
    <source>
        <dbReference type="SAM" id="MobiDB-lite"/>
    </source>
</evidence>
<feature type="compositionally biased region" description="Low complexity" evidence="1">
    <location>
        <begin position="71"/>
        <end position="81"/>
    </location>
</feature>
<sequence length="185" mass="19679">MRQLPKDTMAKYSTGSSSGGGGTNCELCGAESNRLRLATVAGAELEVCPDCAPHDDNQQESSSRNQRRSSQDSGGSASSDGPSRKQKAAQNVAKANPVWDGDSEHWEKEGTNYDDDPLPYLVANYGEELVEARQEAGLQRDELADELGAPEKDLLAVEQGRATQAGVGGGLIEALEERLDVTLAE</sequence>
<accession>A0A1G8UF90</accession>
<dbReference type="Proteomes" id="UP000198882">
    <property type="component" value="Unassembled WGS sequence"/>
</dbReference>